<dbReference type="Proteomes" id="UP001228581">
    <property type="component" value="Unassembled WGS sequence"/>
</dbReference>
<gene>
    <name evidence="1" type="ORF">QNI19_05680</name>
</gene>
<name>A0ABT7CHF6_9BACT</name>
<proteinExistence type="predicted"/>
<organism evidence="1 2">
    <name type="scientific">Xanthocytophaga flava</name>
    <dbReference type="NCBI Taxonomy" id="3048013"/>
    <lineage>
        <taxon>Bacteria</taxon>
        <taxon>Pseudomonadati</taxon>
        <taxon>Bacteroidota</taxon>
        <taxon>Cytophagia</taxon>
        <taxon>Cytophagales</taxon>
        <taxon>Rhodocytophagaceae</taxon>
        <taxon>Xanthocytophaga</taxon>
    </lineage>
</organism>
<dbReference type="RefSeq" id="WP_313993212.1">
    <property type="nucleotide sequence ID" value="NZ_JASJOT010000002.1"/>
</dbReference>
<reference evidence="1 2" key="1">
    <citation type="submission" date="2023-05" db="EMBL/GenBank/DDBJ databases">
        <authorList>
            <person name="Zhang X."/>
        </authorList>
    </citation>
    <scope>NUCLEOTIDE SEQUENCE [LARGE SCALE GENOMIC DNA]</scope>
    <source>
        <strain evidence="1 2">DM2B3-1</strain>
    </source>
</reference>
<protein>
    <submittedName>
        <fullName evidence="1">Uncharacterized protein</fullName>
    </submittedName>
</protein>
<keyword evidence="2" id="KW-1185">Reference proteome</keyword>
<dbReference type="EMBL" id="JASJOT010000002">
    <property type="protein sequence ID" value="MDJ1492410.1"/>
    <property type="molecule type" value="Genomic_DNA"/>
</dbReference>
<sequence length="103" mass="11871">MEYIYTIHKPIKITLHLHSLSGPVQAPSSALSLLKHLKIRRNQIQIQKFEVGNKVKLIYDCEAFPCPEMIVKNIESDIITCIWFVDPTQIKAAEFSIDHLKKI</sequence>
<evidence type="ECO:0000313" key="1">
    <source>
        <dbReference type="EMBL" id="MDJ1492410.1"/>
    </source>
</evidence>
<accession>A0ABT7CHF6</accession>
<comment type="caution">
    <text evidence="1">The sequence shown here is derived from an EMBL/GenBank/DDBJ whole genome shotgun (WGS) entry which is preliminary data.</text>
</comment>
<evidence type="ECO:0000313" key="2">
    <source>
        <dbReference type="Proteomes" id="UP001228581"/>
    </source>
</evidence>